<dbReference type="Proteomes" id="UP000178977">
    <property type="component" value="Unassembled WGS sequence"/>
</dbReference>
<organism evidence="2 3">
    <name type="scientific">Candidatus Sungbacteria bacterium RIFCSPLOWO2_01_FULL_60_25</name>
    <dbReference type="NCBI Taxonomy" id="1802281"/>
    <lineage>
        <taxon>Bacteria</taxon>
        <taxon>Candidatus Sungiibacteriota</taxon>
    </lineage>
</organism>
<dbReference type="AlphaFoldDB" id="A0A1G2LDV3"/>
<evidence type="ECO:0000313" key="2">
    <source>
        <dbReference type="EMBL" id="OHA09815.1"/>
    </source>
</evidence>
<keyword evidence="1" id="KW-1133">Transmembrane helix</keyword>
<protein>
    <submittedName>
        <fullName evidence="2">Uncharacterized protein</fullName>
    </submittedName>
</protein>
<feature type="transmembrane region" description="Helical" evidence="1">
    <location>
        <begin position="43"/>
        <end position="66"/>
    </location>
</feature>
<keyword evidence="1" id="KW-0472">Membrane</keyword>
<accession>A0A1G2LDV3</accession>
<dbReference type="EMBL" id="MHQT01000012">
    <property type="protein sequence ID" value="OHA09815.1"/>
    <property type="molecule type" value="Genomic_DNA"/>
</dbReference>
<name>A0A1G2LDV3_9BACT</name>
<sequence length="85" mass="9264">MREVVTAFAALGLAVAALAVNFFAPDYPDSGAAATDIVRFWATGFAADVLWAGSIIFAGIAAWMMLRHRRGRPTGRRKKNQARLR</sequence>
<keyword evidence="1" id="KW-0812">Transmembrane</keyword>
<gene>
    <name evidence="2" type="ORF">A3A44_03340</name>
</gene>
<evidence type="ECO:0000313" key="3">
    <source>
        <dbReference type="Proteomes" id="UP000178977"/>
    </source>
</evidence>
<comment type="caution">
    <text evidence="2">The sequence shown here is derived from an EMBL/GenBank/DDBJ whole genome shotgun (WGS) entry which is preliminary data.</text>
</comment>
<evidence type="ECO:0000256" key="1">
    <source>
        <dbReference type="SAM" id="Phobius"/>
    </source>
</evidence>
<proteinExistence type="predicted"/>
<reference evidence="2 3" key="1">
    <citation type="journal article" date="2016" name="Nat. Commun.">
        <title>Thousands of microbial genomes shed light on interconnected biogeochemical processes in an aquifer system.</title>
        <authorList>
            <person name="Anantharaman K."/>
            <person name="Brown C.T."/>
            <person name="Hug L.A."/>
            <person name="Sharon I."/>
            <person name="Castelle C.J."/>
            <person name="Probst A.J."/>
            <person name="Thomas B.C."/>
            <person name="Singh A."/>
            <person name="Wilkins M.J."/>
            <person name="Karaoz U."/>
            <person name="Brodie E.L."/>
            <person name="Williams K.H."/>
            <person name="Hubbard S.S."/>
            <person name="Banfield J.F."/>
        </authorList>
    </citation>
    <scope>NUCLEOTIDE SEQUENCE [LARGE SCALE GENOMIC DNA]</scope>
</reference>